<dbReference type="AlphaFoldDB" id="A0A366EFR5"/>
<dbReference type="OrthoDB" id="9816557at2"/>
<evidence type="ECO:0000313" key="4">
    <source>
        <dbReference type="EMBL" id="RBP00580.1"/>
    </source>
</evidence>
<reference evidence="4 5" key="1">
    <citation type="submission" date="2018-06" db="EMBL/GenBank/DDBJ databases">
        <title>Genomic Encyclopedia of Type Strains, Phase IV (KMG-IV): sequencing the most valuable type-strain genomes for metagenomic binning, comparative biology and taxonomic classification.</title>
        <authorList>
            <person name="Goeker M."/>
        </authorList>
    </citation>
    <scope>NUCLEOTIDE SEQUENCE [LARGE SCALE GENOMIC DNA]</scope>
    <source>
        <strain evidence="4 5">DSM 15140</strain>
    </source>
</reference>
<evidence type="ECO:0000313" key="5">
    <source>
        <dbReference type="Proteomes" id="UP000252254"/>
    </source>
</evidence>
<feature type="signal peptide" evidence="2">
    <location>
        <begin position="1"/>
        <end position="27"/>
    </location>
</feature>
<dbReference type="RefSeq" id="WP_113867367.1">
    <property type="nucleotide sequence ID" value="NZ_BAABQN010000002.1"/>
</dbReference>
<gene>
    <name evidence="4" type="ORF">DES48_102344</name>
</gene>
<dbReference type="EMBL" id="QNRI01000002">
    <property type="protein sequence ID" value="RBP00580.1"/>
    <property type="molecule type" value="Genomic_DNA"/>
</dbReference>
<proteinExistence type="predicted"/>
<dbReference type="Pfam" id="PF08239">
    <property type="entry name" value="SH3_3"/>
    <property type="match status" value="1"/>
</dbReference>
<feature type="domain" description="Mannosyl-glycoprotein endo-beta-N-acetylglucosamidase-like" evidence="3">
    <location>
        <begin position="786"/>
        <end position="944"/>
    </location>
</feature>
<dbReference type="Gene3D" id="2.30.30.40">
    <property type="entry name" value="SH3 Domains"/>
    <property type="match status" value="8"/>
</dbReference>
<dbReference type="Pfam" id="PF01832">
    <property type="entry name" value="Glucosaminidase"/>
    <property type="match status" value="1"/>
</dbReference>
<evidence type="ECO:0000259" key="3">
    <source>
        <dbReference type="SMART" id="SM00047"/>
    </source>
</evidence>
<dbReference type="InterPro" id="IPR002901">
    <property type="entry name" value="MGlyc_endo_b_GlcNAc-like_dom"/>
</dbReference>
<comment type="caution">
    <text evidence="4">The sequence shown here is derived from an EMBL/GenBank/DDBJ whole genome shotgun (WGS) entry which is preliminary data.</text>
</comment>
<keyword evidence="2" id="KW-0732">Signal</keyword>
<protein>
    <submittedName>
        <fullName evidence="4">Beta-N-acetylglucosaminidase</fullName>
    </submittedName>
</protein>
<dbReference type="SMART" id="SM00047">
    <property type="entry name" value="LYZ2"/>
    <property type="match status" value="1"/>
</dbReference>
<keyword evidence="5" id="KW-1185">Reference proteome</keyword>
<accession>A0A366EFR5</accession>
<dbReference type="GO" id="GO:0004040">
    <property type="term" value="F:amidase activity"/>
    <property type="evidence" value="ECO:0007669"/>
    <property type="project" value="InterPro"/>
</dbReference>
<feature type="region of interest" description="Disordered" evidence="1">
    <location>
        <begin position="116"/>
        <end position="151"/>
    </location>
</feature>
<sequence>MKTLKQLSLLVIAILLLFQQVPYTVSAATDETSTETPESMTLFAVSGEQTTPLYDDKQENVLVNVPDDSVVTLVDSFDKNTAMTHVTYTDEEAVKSYQGYVATDQLYSLEAADDYRQERGATSSDAETTDDSQETTSSTEEPQAATFSMTTSSVVEQKTVTGVALKDPTPIYASQSTGSKVIKSYSKGSILLYKTLNADWYEAIVYVNGSSTTGFIHRNDVDTATDNPKTLTGYGAKEPTRIYAEPSTSSNTLKSYDKGTFLYYKTFTSDWYEALVYVNGQAITGYIHKSDVEQPVENPETLTGYGLKSPTHIYAEPSTSSHTLKSYEKGKLLYYKTFISDWYEALVYINGQATTGYIHKSDVEQPVENQETLQGIGTRSSTKIFSKTSRNSDILKSYSEGSILYYKTFISDWYEALVYVNGKATNGYIHKRDVENLLDKQESLQGIGSKSPTKIYSKASTSSSSLKSYDQGSVLYYKTFSSNWYEALVYINGKATTGYIYKDDVENLLDKQQSLKGIGTKRPTKVYSKASTNSSSLKSYDQGSVLYYKTFSADWYEAIVYINGKATNGYIHKNDVENITDTPESLQGVALKSPTNIYTKASTSSKILKNYNEGKVLQYKTFTSGWYEALVYINGKATTGYIKNGDVSESVYDITRYNISLDKALDIQMSAMPKTTYSTMYVHKNALKKVDGRWRVDGTNWNVRSGPGTSYDVIGKIDERYVNDRITVYGTEGNWYKFNTWIIATESATERYLDPNNFEDISSTEYFQFLKLSQTAGLNAKEVNENILKGNGILAGKASSFIKAGQDYDINEIYLISHAMLETGNGTSGLANGDKYNGTIVYNMYGIGAADGASSPYQAGLKFAYEQGWTSPEKAIVGGAKFIADRYINAGQDTLYKMRWNPDAMDNYGYASHQYATDIGWAVKQTSRIEKFYNMLEKYSLVYDIPFYK</sequence>
<evidence type="ECO:0000256" key="2">
    <source>
        <dbReference type="SAM" id="SignalP"/>
    </source>
</evidence>
<feature type="compositionally biased region" description="Low complexity" evidence="1">
    <location>
        <begin position="134"/>
        <end position="146"/>
    </location>
</feature>
<dbReference type="Proteomes" id="UP000252254">
    <property type="component" value="Unassembled WGS sequence"/>
</dbReference>
<organism evidence="4 5">
    <name type="scientific">Paraliobacillus ryukyuensis</name>
    <dbReference type="NCBI Taxonomy" id="200904"/>
    <lineage>
        <taxon>Bacteria</taxon>
        <taxon>Bacillati</taxon>
        <taxon>Bacillota</taxon>
        <taxon>Bacilli</taxon>
        <taxon>Bacillales</taxon>
        <taxon>Bacillaceae</taxon>
        <taxon>Paraliobacillus</taxon>
    </lineage>
</organism>
<dbReference type="InterPro" id="IPR003646">
    <property type="entry name" value="SH3-like_bac-type"/>
</dbReference>
<evidence type="ECO:0000256" key="1">
    <source>
        <dbReference type="SAM" id="MobiDB-lite"/>
    </source>
</evidence>
<dbReference type="Gene3D" id="1.10.530.10">
    <property type="match status" value="1"/>
</dbReference>
<feature type="chain" id="PRO_5016926318" evidence="2">
    <location>
        <begin position="28"/>
        <end position="949"/>
    </location>
</feature>
<name>A0A366EFR5_9BACI</name>